<keyword evidence="6 10" id="KW-0812">Transmembrane</keyword>
<comment type="subcellular location">
    <subcellularLocation>
        <location evidence="1">Cell inner membrane</location>
        <topology evidence="1">Multi-pass membrane protein</topology>
    </subcellularLocation>
</comment>
<dbReference type="GO" id="GO:0015173">
    <property type="term" value="F:aromatic amino acid transmembrane transporter activity"/>
    <property type="evidence" value="ECO:0007669"/>
    <property type="project" value="InterPro"/>
</dbReference>
<dbReference type="Pfam" id="PF03222">
    <property type="entry name" value="Trp_Tyr_perm"/>
    <property type="match status" value="1"/>
</dbReference>
<evidence type="ECO:0000256" key="6">
    <source>
        <dbReference type="ARBA" id="ARBA00022692"/>
    </source>
</evidence>
<protein>
    <submittedName>
        <fullName evidence="11">Tryptophan permease</fullName>
    </submittedName>
</protein>
<keyword evidence="7" id="KW-0029">Amino-acid transport</keyword>
<comment type="similarity">
    <text evidence="2">Belongs to the amino acid/polyamine transporter 2 family. Mtr/TnaB/TyrP permease subfamily.</text>
</comment>
<evidence type="ECO:0000256" key="9">
    <source>
        <dbReference type="ARBA" id="ARBA00023136"/>
    </source>
</evidence>
<feature type="transmembrane region" description="Helical" evidence="10">
    <location>
        <begin position="73"/>
        <end position="91"/>
    </location>
</feature>
<keyword evidence="5" id="KW-0997">Cell inner membrane</keyword>
<evidence type="ECO:0000313" key="12">
    <source>
        <dbReference type="Proteomes" id="UP000251584"/>
    </source>
</evidence>
<dbReference type="GO" id="GO:0005886">
    <property type="term" value="C:plasma membrane"/>
    <property type="evidence" value="ECO:0007669"/>
    <property type="project" value="UniProtKB-SubCell"/>
</dbReference>
<evidence type="ECO:0000256" key="3">
    <source>
        <dbReference type="ARBA" id="ARBA00022448"/>
    </source>
</evidence>
<evidence type="ECO:0000256" key="2">
    <source>
        <dbReference type="ARBA" id="ARBA00005452"/>
    </source>
</evidence>
<keyword evidence="4" id="KW-1003">Cell membrane</keyword>
<evidence type="ECO:0000313" key="11">
    <source>
        <dbReference type="EMBL" id="SQB37398.1"/>
    </source>
</evidence>
<organism evidence="11 12">
    <name type="scientific">Citrobacter koseri</name>
    <name type="common">Citrobacter diversus</name>
    <dbReference type="NCBI Taxonomy" id="545"/>
    <lineage>
        <taxon>Bacteria</taxon>
        <taxon>Pseudomonadati</taxon>
        <taxon>Pseudomonadota</taxon>
        <taxon>Gammaproteobacteria</taxon>
        <taxon>Enterobacterales</taxon>
        <taxon>Enterobacteriaceae</taxon>
        <taxon>Citrobacter</taxon>
    </lineage>
</organism>
<dbReference type="InterPro" id="IPR013059">
    <property type="entry name" value="Trp_tyr_transpt"/>
</dbReference>
<feature type="transmembrane region" description="Helical" evidence="10">
    <location>
        <begin position="6"/>
        <end position="25"/>
    </location>
</feature>
<name>A0A2X2W949_CITKO</name>
<proteinExistence type="inferred from homology"/>
<keyword evidence="3" id="KW-0813">Transport</keyword>
<evidence type="ECO:0000256" key="8">
    <source>
        <dbReference type="ARBA" id="ARBA00022989"/>
    </source>
</evidence>
<dbReference type="GO" id="GO:0003333">
    <property type="term" value="P:amino acid transmembrane transport"/>
    <property type="evidence" value="ECO:0007669"/>
    <property type="project" value="InterPro"/>
</dbReference>
<evidence type="ECO:0000256" key="5">
    <source>
        <dbReference type="ARBA" id="ARBA00022519"/>
    </source>
</evidence>
<keyword evidence="9 10" id="KW-0472">Membrane</keyword>
<gene>
    <name evidence="11" type="primary">mtr_7</name>
    <name evidence="11" type="ORF">NCTC10786_04153</name>
</gene>
<accession>A0A2X2W949</accession>
<dbReference type="Proteomes" id="UP000251584">
    <property type="component" value="Unassembled WGS sequence"/>
</dbReference>
<dbReference type="InterPro" id="IPR018227">
    <property type="entry name" value="Amino_acid_transport_2"/>
</dbReference>
<evidence type="ECO:0000256" key="4">
    <source>
        <dbReference type="ARBA" id="ARBA00022475"/>
    </source>
</evidence>
<dbReference type="AlphaFoldDB" id="A0A2X2W949"/>
<dbReference type="PANTHER" id="PTHR46997:SF1">
    <property type="entry name" value="LOW AFFINITY TRYPTOPHAN PERMEASE-RELATED"/>
    <property type="match status" value="1"/>
</dbReference>
<reference evidence="11 12" key="1">
    <citation type="submission" date="2018-06" db="EMBL/GenBank/DDBJ databases">
        <authorList>
            <consortium name="Pathogen Informatics"/>
            <person name="Doyle S."/>
        </authorList>
    </citation>
    <scope>NUCLEOTIDE SEQUENCE [LARGE SCALE GENOMIC DNA]</scope>
    <source>
        <strain evidence="11 12">NCTC10786</strain>
    </source>
</reference>
<evidence type="ECO:0000256" key="10">
    <source>
        <dbReference type="SAM" id="Phobius"/>
    </source>
</evidence>
<feature type="transmembrane region" description="Helical" evidence="10">
    <location>
        <begin position="32"/>
        <end position="53"/>
    </location>
</feature>
<dbReference type="PANTHER" id="PTHR46997">
    <property type="entry name" value="LOW AFFINITY TRYPTOPHAN PERMEASE-RELATED"/>
    <property type="match status" value="1"/>
</dbReference>
<evidence type="ECO:0000256" key="1">
    <source>
        <dbReference type="ARBA" id="ARBA00004429"/>
    </source>
</evidence>
<sequence>MSLNVPARAAGFAFALLVAFVVWLSTKAVSRMTAIVLGAKVITFFLTFGSLLGHVTPATLFNVAESNASYTPYLLMTLPFCLASFGYHGNVPSLMKYYGKDPRTIVKCLVYGTLDGAGAVYHLAVGYEWVIFRAPAFIGIAQQGGNIDVLVQALSGVLNSRSLDLLLVVFSNFCGGEFVPRRDAWSV</sequence>
<keyword evidence="8 10" id="KW-1133">Transmembrane helix</keyword>
<evidence type="ECO:0000256" key="7">
    <source>
        <dbReference type="ARBA" id="ARBA00022970"/>
    </source>
</evidence>
<dbReference type="EMBL" id="UAVY01000007">
    <property type="protein sequence ID" value="SQB37398.1"/>
    <property type="molecule type" value="Genomic_DNA"/>
</dbReference>